<protein>
    <submittedName>
        <fullName evidence="4">Pectate lyase</fullName>
    </submittedName>
</protein>
<reference evidence="4 5" key="1">
    <citation type="submission" date="2024-02" db="EMBL/GenBank/DDBJ databases">
        <title>A Gaetbulibacter species isolated from tidal flats and genomic insights of their niches.</title>
        <authorList>
            <person name="Ye Y."/>
        </authorList>
    </citation>
    <scope>NUCLEOTIDE SEQUENCE [LARGE SCALE GENOMIC DNA]</scope>
    <source>
        <strain evidence="4 5">KEM-8</strain>
    </source>
</reference>
<evidence type="ECO:0000256" key="2">
    <source>
        <dbReference type="ARBA" id="ARBA00023180"/>
    </source>
</evidence>
<dbReference type="GO" id="GO:0016829">
    <property type="term" value="F:lyase activity"/>
    <property type="evidence" value="ECO:0007669"/>
    <property type="project" value="UniProtKB-KW"/>
</dbReference>
<accession>A0ABW7MMQ6</accession>
<dbReference type="PANTHER" id="PTHR42970">
    <property type="entry name" value="PECTATE LYASE C-RELATED"/>
    <property type="match status" value="1"/>
</dbReference>
<feature type="signal peptide" evidence="3">
    <location>
        <begin position="1"/>
        <end position="21"/>
    </location>
</feature>
<sequence>MFKKYSLLFLLSILIFHANYAQELAFPGAEGFGKYATGGRGGIVYKVTNLNDDGEGSLRKGIVKTGSRIIVFDVSGTIELQSKLDINKGKGDLSIFGQTAPGDGITLKGYPVTIKADNVIVRYLRFRMGDINKVEGDALGCGNTQNVIIDHCSISWATDENTSFYNNKNFTLQWCIISEALNNSVHHKGAHGYGGIWGGVHVSFHHNLMASNNSRNPRFSGSSTTENSENEFVDFRNNVIYNWGINSIYGGEKGTYNIVNNYFKSGPATSSSKLYRIVNPSEPYGEFYVNGNFMNGYENISKNNWDGGIQCDNPEATKLDNEINIHDNIKTNTAVETYEQVLNDVGSSFKRDAVDSRILLNVKEGSTDYKNGIIDSQENVGGWPILISEKAQEDYDEDGMPDAWENEMQLNSKSNDSNLNTLDSTYTNIEVYCNSLIDSISKKD</sequence>
<gene>
    <name evidence="4" type="ORF">V8G56_04025</name>
</gene>
<evidence type="ECO:0000256" key="1">
    <source>
        <dbReference type="ARBA" id="ARBA00022723"/>
    </source>
</evidence>
<dbReference type="EMBL" id="JBAWKC010000001">
    <property type="protein sequence ID" value="MFH6767895.1"/>
    <property type="molecule type" value="Genomic_DNA"/>
</dbReference>
<keyword evidence="1" id="KW-0479">Metal-binding</keyword>
<dbReference type="RefSeq" id="WP_395437175.1">
    <property type="nucleotide sequence ID" value="NZ_JBAWKC010000001.1"/>
</dbReference>
<keyword evidence="2" id="KW-0325">Glycoprotein</keyword>
<dbReference type="InterPro" id="IPR011050">
    <property type="entry name" value="Pectin_lyase_fold/virulence"/>
</dbReference>
<organism evidence="4 5">
    <name type="scientific">Gaetbulibacter aquiaggeris</name>
    <dbReference type="NCBI Taxonomy" id="1735373"/>
    <lineage>
        <taxon>Bacteria</taxon>
        <taxon>Pseudomonadati</taxon>
        <taxon>Bacteroidota</taxon>
        <taxon>Flavobacteriia</taxon>
        <taxon>Flavobacteriales</taxon>
        <taxon>Flavobacteriaceae</taxon>
        <taxon>Gaetbulibacter</taxon>
    </lineage>
</organism>
<evidence type="ECO:0000256" key="3">
    <source>
        <dbReference type="SAM" id="SignalP"/>
    </source>
</evidence>
<dbReference type="InterPro" id="IPR052063">
    <property type="entry name" value="Polysaccharide_Lyase_1"/>
</dbReference>
<dbReference type="Gene3D" id="2.160.20.10">
    <property type="entry name" value="Single-stranded right-handed beta-helix, Pectin lyase-like"/>
    <property type="match status" value="1"/>
</dbReference>
<evidence type="ECO:0000313" key="4">
    <source>
        <dbReference type="EMBL" id="MFH6767895.1"/>
    </source>
</evidence>
<dbReference type="Proteomes" id="UP001610104">
    <property type="component" value="Unassembled WGS sequence"/>
</dbReference>
<dbReference type="SUPFAM" id="SSF51126">
    <property type="entry name" value="Pectin lyase-like"/>
    <property type="match status" value="1"/>
</dbReference>
<comment type="caution">
    <text evidence="4">The sequence shown here is derived from an EMBL/GenBank/DDBJ whole genome shotgun (WGS) entry which is preliminary data.</text>
</comment>
<keyword evidence="3" id="KW-0732">Signal</keyword>
<dbReference type="PANTHER" id="PTHR42970:SF1">
    <property type="entry name" value="PECTATE LYASE C-RELATED"/>
    <property type="match status" value="1"/>
</dbReference>
<evidence type="ECO:0000313" key="5">
    <source>
        <dbReference type="Proteomes" id="UP001610104"/>
    </source>
</evidence>
<name>A0ABW7MMQ6_9FLAO</name>
<feature type="chain" id="PRO_5046362986" evidence="3">
    <location>
        <begin position="22"/>
        <end position="444"/>
    </location>
</feature>
<dbReference type="InterPro" id="IPR012334">
    <property type="entry name" value="Pectin_lyas_fold"/>
</dbReference>
<proteinExistence type="predicted"/>
<keyword evidence="5" id="KW-1185">Reference proteome</keyword>
<keyword evidence="4" id="KW-0456">Lyase</keyword>